<feature type="transmembrane region" description="Helical" evidence="1">
    <location>
        <begin position="231"/>
        <end position="251"/>
    </location>
</feature>
<evidence type="ECO:0000259" key="2">
    <source>
        <dbReference type="Pfam" id="PF02517"/>
    </source>
</evidence>
<dbReference type="STRING" id="2340.JV46_28210"/>
<gene>
    <name evidence="3" type="ORF">JV46_28210</name>
</gene>
<dbReference type="GO" id="GO:0006508">
    <property type="term" value="P:proteolysis"/>
    <property type="evidence" value="ECO:0007669"/>
    <property type="project" value="UniProtKB-KW"/>
</dbReference>
<feature type="transmembrane region" description="Helical" evidence="1">
    <location>
        <begin position="205"/>
        <end position="224"/>
    </location>
</feature>
<reference evidence="3 4" key="1">
    <citation type="journal article" date="2014" name="BMC Genomics">
        <title>The genome of the intracellular bacterium of the coastal bivalve, Solemya velum: a blueprint for thriving in and out of symbiosis.</title>
        <authorList>
            <person name="Dmytrenko O."/>
            <person name="Russell S.L."/>
            <person name="Loo W.T."/>
            <person name="Fontanez K.M."/>
            <person name="Liao L."/>
            <person name="Roeselers G."/>
            <person name="Sharma R."/>
            <person name="Stewart F.J."/>
            <person name="Newton I.L."/>
            <person name="Woyke T."/>
            <person name="Wu D."/>
            <person name="Lang J.M."/>
            <person name="Eisen J.A."/>
            <person name="Cavanaugh C.M."/>
        </authorList>
    </citation>
    <scope>NUCLEOTIDE SEQUENCE [LARGE SCALE GENOMIC DNA]</scope>
    <source>
        <strain evidence="3 4">WH</strain>
    </source>
</reference>
<dbReference type="PANTHER" id="PTHR39430">
    <property type="entry name" value="MEMBRANE-ASSOCIATED PROTEASE-RELATED"/>
    <property type="match status" value="1"/>
</dbReference>
<feature type="transmembrane region" description="Helical" evidence="1">
    <location>
        <begin position="118"/>
        <end position="144"/>
    </location>
</feature>
<dbReference type="Pfam" id="PF02517">
    <property type="entry name" value="Rce1-like"/>
    <property type="match status" value="1"/>
</dbReference>
<proteinExistence type="predicted"/>
<keyword evidence="3" id="KW-0378">Hydrolase</keyword>
<dbReference type="PANTHER" id="PTHR39430:SF1">
    <property type="entry name" value="PROTEASE"/>
    <property type="match status" value="1"/>
</dbReference>
<keyword evidence="1" id="KW-0472">Membrane</keyword>
<protein>
    <submittedName>
        <fullName evidence="3">Protease</fullName>
    </submittedName>
</protein>
<feature type="transmembrane region" description="Helical" evidence="1">
    <location>
        <begin position="271"/>
        <end position="290"/>
    </location>
</feature>
<dbReference type="RefSeq" id="WP_043118607.1">
    <property type="nucleotide sequence ID" value="NZ_MPNY01000013.1"/>
</dbReference>
<keyword evidence="1" id="KW-1133">Transmembrane helix</keyword>
<dbReference type="AlphaFoldDB" id="A0A0B0H716"/>
<name>A0A0B0H716_SOVGS</name>
<dbReference type="InterPro" id="IPR003675">
    <property type="entry name" value="Rce1/LyrA-like_dom"/>
</dbReference>
<dbReference type="Proteomes" id="UP000030856">
    <property type="component" value="Unassembled WGS sequence"/>
</dbReference>
<dbReference type="GO" id="GO:0004175">
    <property type="term" value="F:endopeptidase activity"/>
    <property type="evidence" value="ECO:0007669"/>
    <property type="project" value="UniProtKB-ARBA"/>
</dbReference>
<comment type="caution">
    <text evidence="3">The sequence shown here is derived from an EMBL/GenBank/DDBJ whole genome shotgun (WGS) entry which is preliminary data.</text>
</comment>
<feature type="transmembrane region" description="Helical" evidence="1">
    <location>
        <begin position="7"/>
        <end position="29"/>
    </location>
</feature>
<feature type="transmembrane region" description="Helical" evidence="1">
    <location>
        <begin position="156"/>
        <end position="175"/>
    </location>
</feature>
<keyword evidence="3" id="KW-0645">Protease</keyword>
<organism evidence="3 4">
    <name type="scientific">Solemya velum gill symbiont</name>
    <dbReference type="NCBI Taxonomy" id="2340"/>
    <lineage>
        <taxon>Bacteria</taxon>
        <taxon>Pseudomonadati</taxon>
        <taxon>Pseudomonadota</taxon>
        <taxon>Gammaproteobacteria</taxon>
        <taxon>sulfur-oxidizing symbionts</taxon>
    </lineage>
</organism>
<dbReference type="GO" id="GO:0080120">
    <property type="term" value="P:CAAX-box protein maturation"/>
    <property type="evidence" value="ECO:0007669"/>
    <property type="project" value="UniProtKB-ARBA"/>
</dbReference>
<feature type="transmembrane region" description="Helical" evidence="1">
    <location>
        <begin position="86"/>
        <end position="106"/>
    </location>
</feature>
<keyword evidence="1" id="KW-0812">Transmembrane</keyword>
<evidence type="ECO:0000256" key="1">
    <source>
        <dbReference type="SAM" id="Phobius"/>
    </source>
</evidence>
<dbReference type="EMBL" id="JRAA01000003">
    <property type="protein sequence ID" value="KHF24437.1"/>
    <property type="molecule type" value="Genomic_DNA"/>
</dbReference>
<feature type="transmembrane region" description="Helical" evidence="1">
    <location>
        <begin position="49"/>
        <end position="66"/>
    </location>
</feature>
<keyword evidence="4" id="KW-1185">Reference proteome</keyword>
<accession>A0A0B0H716</accession>
<evidence type="ECO:0000313" key="4">
    <source>
        <dbReference type="Proteomes" id="UP000030856"/>
    </source>
</evidence>
<sequence>MLSGLRVLAAFILAIVVALLLSALVNAPLYDAFPELSSRGPHKLMNTTGKLFLIPIFLFLLAWYGLNNKQALGYGLERRLFIAELFRGLLMGIGILSLLSVVLIVLDIRYLKPIGDDFAMILLKAIIGGLLGGILIGFIEETFFRGGIYGAMRKNAGFPVALLLSSLLYGSMHFIKPLPLPEGEPLHWYSGFLILQGSFDQLADWATLDSFIGLFAVGLYLAIVRERTGNLAYVIGLHAGFVFVIKVVRKITKVDSSEPLSVLVGSYDGMVGYLSATGLLIHATLTWFFWRRNNSSR</sequence>
<dbReference type="eggNOG" id="COG1266">
    <property type="taxonomic scope" value="Bacteria"/>
</dbReference>
<evidence type="ECO:0000313" key="3">
    <source>
        <dbReference type="EMBL" id="KHF24437.1"/>
    </source>
</evidence>
<dbReference type="OrthoDB" id="7057423at2"/>
<feature type="domain" description="CAAX prenyl protease 2/Lysostaphin resistance protein A-like" evidence="2">
    <location>
        <begin position="126"/>
        <end position="243"/>
    </location>
</feature>